<dbReference type="AlphaFoldDB" id="A0A447MSJ3"/>
<evidence type="ECO:0000313" key="2">
    <source>
        <dbReference type="EMBL" id="VDZ94029.1"/>
    </source>
</evidence>
<proteinExistence type="predicted"/>
<dbReference type="InterPro" id="IPR009216">
    <property type="entry name" value="Virulence_factor_SrfB"/>
</dbReference>
<organism evidence="2 3">
    <name type="scientific">Salmonella enterica I</name>
    <dbReference type="NCBI Taxonomy" id="59201"/>
    <lineage>
        <taxon>Bacteria</taxon>
        <taxon>Pseudomonadati</taxon>
        <taxon>Pseudomonadota</taxon>
        <taxon>Gammaproteobacteria</taxon>
        <taxon>Enterobacterales</taxon>
        <taxon>Enterobacteriaceae</taxon>
        <taxon>Salmonella</taxon>
    </lineage>
</organism>
<dbReference type="Proteomes" id="UP000282086">
    <property type="component" value="Chromosome"/>
</dbReference>
<sequence>MGWHPQDEDFTTPKQREKKRGARYQKYRWNGTKQVAANWYGFITKPFRITPGRTNPFLMRWPDRIASLNPASSAGRALRVASIDIGGGTTDMAIVHYQLDDGVGANVKITPHLLFREGFKVAGTICYWISFSAAYSLPCKRRWQRAGVTDAPPCWRPYLAIRDELILRPFCASKRRCNYLCRWATRYFPPGSKATLTIRLPVYMRHLAIC</sequence>
<dbReference type="Pfam" id="PF07520">
    <property type="entry name" value="SrfB"/>
    <property type="match status" value="1"/>
</dbReference>
<reference evidence="2 3" key="1">
    <citation type="submission" date="2018-12" db="EMBL/GenBank/DDBJ databases">
        <authorList>
            <consortium name="Pathogen Informatics"/>
        </authorList>
    </citation>
    <scope>NUCLEOTIDE SEQUENCE [LARGE SCALE GENOMIC DNA]</scope>
    <source>
        <strain evidence="2 3">NCTC129</strain>
    </source>
</reference>
<dbReference type="EMBL" id="LR134140">
    <property type="protein sequence ID" value="VDZ94029.1"/>
    <property type="molecule type" value="Genomic_DNA"/>
</dbReference>
<feature type="region of interest" description="Disordered" evidence="1">
    <location>
        <begin position="1"/>
        <end position="22"/>
    </location>
</feature>
<name>A0A447MSJ3_SALET</name>
<evidence type="ECO:0000313" key="3">
    <source>
        <dbReference type="Proteomes" id="UP000282086"/>
    </source>
</evidence>
<gene>
    <name evidence="2" type="primary">srfB1_2</name>
    <name evidence="2" type="ORF">NCTC129_00100</name>
</gene>
<evidence type="ECO:0000256" key="1">
    <source>
        <dbReference type="SAM" id="MobiDB-lite"/>
    </source>
</evidence>
<protein>
    <submittedName>
        <fullName evidence="2">Putative virulence factor</fullName>
    </submittedName>
</protein>
<accession>A0A447MSJ3</accession>